<dbReference type="SUPFAM" id="SSF50685">
    <property type="entry name" value="Barwin-like endoglucanases"/>
    <property type="match status" value="1"/>
</dbReference>
<evidence type="ECO:0000256" key="1">
    <source>
        <dbReference type="ARBA" id="ARBA00023239"/>
    </source>
</evidence>
<gene>
    <name evidence="3" type="primary">rlpA</name>
    <name evidence="7" type="ORF">HHL28_14005</name>
</gene>
<feature type="signal peptide" evidence="3">
    <location>
        <begin position="1"/>
        <end position="21"/>
    </location>
</feature>
<evidence type="ECO:0000256" key="3">
    <source>
        <dbReference type="HAMAP-Rule" id="MF_02071"/>
    </source>
</evidence>
<evidence type="ECO:0000313" key="7">
    <source>
        <dbReference type="EMBL" id="QJE74058.1"/>
    </source>
</evidence>
<dbReference type="PANTHER" id="PTHR34183">
    <property type="entry name" value="ENDOLYTIC PEPTIDOGLYCAN TRANSGLYCOSYLASE RLPA"/>
    <property type="match status" value="1"/>
</dbReference>
<name>A0A858R9I1_9PROT</name>
<dbReference type="AlphaFoldDB" id="A0A858R9I1"/>
<evidence type="ECO:0000256" key="4">
    <source>
        <dbReference type="RuleBase" id="RU003495"/>
    </source>
</evidence>
<dbReference type="Gene3D" id="2.40.40.10">
    <property type="entry name" value="RlpA-like domain"/>
    <property type="match status" value="1"/>
</dbReference>
<evidence type="ECO:0000256" key="5">
    <source>
        <dbReference type="SAM" id="MobiDB-lite"/>
    </source>
</evidence>
<sequence length="152" mass="15933" precursor="true">MSAKAVVPLAAFLLLAPAALANQPAPPPDEPVAVDKGEASFYGDRFHGKKTASGEVFDKNAPTAASKDLPLGTKAEVTNLENGKSTEVTINDRGPYVDGRIIDLSEGSAKKVGITEENGVAPVVVEARPSDQPTEELKRKVEQEAKEPGNGK</sequence>
<dbReference type="GO" id="GO:0000270">
    <property type="term" value="P:peptidoglycan metabolic process"/>
    <property type="evidence" value="ECO:0007669"/>
    <property type="project" value="UniProtKB-UniRule"/>
</dbReference>
<dbReference type="HAMAP" id="MF_02071">
    <property type="entry name" value="RlpA"/>
    <property type="match status" value="1"/>
</dbReference>
<feature type="chain" id="PRO_5033171474" description="Endolytic peptidoglycan transglycosylase RlpA" evidence="3">
    <location>
        <begin position="22"/>
        <end position="152"/>
    </location>
</feature>
<evidence type="ECO:0000313" key="8">
    <source>
        <dbReference type="Proteomes" id="UP000501891"/>
    </source>
</evidence>
<dbReference type="InterPro" id="IPR034718">
    <property type="entry name" value="RlpA"/>
</dbReference>
<dbReference type="InterPro" id="IPR036908">
    <property type="entry name" value="RlpA-like_sf"/>
</dbReference>
<dbReference type="Proteomes" id="UP000501891">
    <property type="component" value="Chromosome"/>
</dbReference>
<dbReference type="KEGG" id="acru:HHL28_14005"/>
<keyword evidence="2 3" id="KW-0961">Cell wall biogenesis/degradation</keyword>
<dbReference type="InterPro" id="IPR009009">
    <property type="entry name" value="RlpA-like_DPBB"/>
</dbReference>
<keyword evidence="8" id="KW-1185">Reference proteome</keyword>
<dbReference type="GO" id="GO:0071555">
    <property type="term" value="P:cell wall organization"/>
    <property type="evidence" value="ECO:0007669"/>
    <property type="project" value="UniProtKB-KW"/>
</dbReference>
<reference evidence="7" key="1">
    <citation type="submission" date="2020-04" db="EMBL/GenBank/DDBJ databases">
        <title>A desert anoxygenic phototrophic bacterium fixes CO2 using RubisCO under aerobic conditions.</title>
        <authorList>
            <person name="Tang K."/>
        </authorList>
    </citation>
    <scope>NUCLEOTIDE SEQUENCE [LARGE SCALE GENOMIC DNA]</scope>
    <source>
        <strain evidence="7">MIMtkB3</strain>
    </source>
</reference>
<dbReference type="NCBIfam" id="TIGR00413">
    <property type="entry name" value="rlpA"/>
    <property type="match status" value="1"/>
</dbReference>
<proteinExistence type="inferred from homology"/>
<feature type="compositionally biased region" description="Basic and acidic residues" evidence="5">
    <location>
        <begin position="135"/>
        <end position="152"/>
    </location>
</feature>
<comment type="function">
    <text evidence="3">Lytic transglycosylase with a strong preference for naked glycan strands that lack stem peptides.</text>
</comment>
<organism evidence="7 8">
    <name type="scientific">Aerophototrophica crusticola</name>
    <dbReference type="NCBI Taxonomy" id="1709002"/>
    <lineage>
        <taxon>Bacteria</taxon>
        <taxon>Pseudomonadati</taxon>
        <taxon>Pseudomonadota</taxon>
        <taxon>Alphaproteobacteria</taxon>
        <taxon>Rhodospirillales</taxon>
        <taxon>Rhodospirillaceae</taxon>
        <taxon>Aerophototrophica</taxon>
    </lineage>
</organism>
<dbReference type="PANTHER" id="PTHR34183:SF8">
    <property type="entry name" value="ENDOLYTIC PEPTIDOGLYCAN TRANSGLYCOSYLASE RLPA-RELATED"/>
    <property type="match status" value="1"/>
</dbReference>
<dbReference type="InterPro" id="IPR012997">
    <property type="entry name" value="RplA"/>
</dbReference>
<feature type="domain" description="RlpA-like protein double-psi beta-barrel" evidence="6">
    <location>
        <begin position="36"/>
        <end position="124"/>
    </location>
</feature>
<keyword evidence="1 3" id="KW-0456">Lyase</keyword>
<comment type="similarity">
    <text evidence="3 4">Belongs to the RlpA family.</text>
</comment>
<evidence type="ECO:0000256" key="2">
    <source>
        <dbReference type="ARBA" id="ARBA00023316"/>
    </source>
</evidence>
<dbReference type="EMBL" id="CP051775">
    <property type="protein sequence ID" value="QJE74058.1"/>
    <property type="molecule type" value="Genomic_DNA"/>
</dbReference>
<evidence type="ECO:0000259" key="6">
    <source>
        <dbReference type="Pfam" id="PF03330"/>
    </source>
</evidence>
<dbReference type="GO" id="GO:0008932">
    <property type="term" value="F:lytic endotransglycosylase activity"/>
    <property type="evidence" value="ECO:0007669"/>
    <property type="project" value="UniProtKB-UniRule"/>
</dbReference>
<dbReference type="Pfam" id="PF03330">
    <property type="entry name" value="DPBB_1"/>
    <property type="match status" value="1"/>
</dbReference>
<feature type="region of interest" description="Disordered" evidence="5">
    <location>
        <begin position="125"/>
        <end position="152"/>
    </location>
</feature>
<dbReference type="CDD" id="cd22268">
    <property type="entry name" value="DPBB_RlpA-like"/>
    <property type="match status" value="1"/>
</dbReference>
<protein>
    <recommendedName>
        <fullName evidence="3">Endolytic peptidoglycan transglycosylase RlpA</fullName>
        <ecNumber evidence="3">4.2.2.-</ecNumber>
    </recommendedName>
</protein>
<accession>A0A858R9I1</accession>
<keyword evidence="3" id="KW-0732">Signal</keyword>
<dbReference type="EC" id="4.2.2.-" evidence="3"/>